<organism evidence="9 10">
    <name type="scientific">Hoeflea prorocentri</name>
    <dbReference type="NCBI Taxonomy" id="1922333"/>
    <lineage>
        <taxon>Bacteria</taxon>
        <taxon>Pseudomonadati</taxon>
        <taxon>Pseudomonadota</taxon>
        <taxon>Alphaproteobacteria</taxon>
        <taxon>Hyphomicrobiales</taxon>
        <taxon>Rhizobiaceae</taxon>
        <taxon>Hoeflea</taxon>
    </lineage>
</organism>
<evidence type="ECO:0000256" key="4">
    <source>
        <dbReference type="ARBA" id="ARBA00022737"/>
    </source>
</evidence>
<dbReference type="SUPFAM" id="SSF52540">
    <property type="entry name" value="P-loop containing nucleoside triphosphate hydrolases"/>
    <property type="match status" value="2"/>
</dbReference>
<dbReference type="GO" id="GO:0005524">
    <property type="term" value="F:ATP binding"/>
    <property type="evidence" value="ECO:0007669"/>
    <property type="project" value="UniProtKB-KW"/>
</dbReference>
<evidence type="ECO:0000256" key="2">
    <source>
        <dbReference type="ARBA" id="ARBA00022448"/>
    </source>
</evidence>
<dbReference type="CDD" id="cd03215">
    <property type="entry name" value="ABC_Carb_Monos_II"/>
    <property type="match status" value="1"/>
</dbReference>
<keyword evidence="6 9" id="KW-0067">ATP-binding</keyword>
<evidence type="ECO:0000313" key="9">
    <source>
        <dbReference type="EMBL" id="MDA5397451.1"/>
    </source>
</evidence>
<keyword evidence="7" id="KW-0472">Membrane</keyword>
<dbReference type="InterPro" id="IPR003439">
    <property type="entry name" value="ABC_transporter-like_ATP-bd"/>
</dbReference>
<feature type="domain" description="ABC transporter" evidence="8">
    <location>
        <begin position="252"/>
        <end position="499"/>
    </location>
</feature>
<evidence type="ECO:0000256" key="5">
    <source>
        <dbReference type="ARBA" id="ARBA00022741"/>
    </source>
</evidence>
<dbReference type="InterPro" id="IPR027417">
    <property type="entry name" value="P-loop_NTPase"/>
</dbReference>
<dbReference type="SMART" id="SM00382">
    <property type="entry name" value="AAA"/>
    <property type="match status" value="2"/>
</dbReference>
<feature type="domain" description="ABC transporter" evidence="8">
    <location>
        <begin position="4"/>
        <end position="238"/>
    </location>
</feature>
<comment type="similarity">
    <text evidence="1">Belongs to the ABC transporter superfamily.</text>
</comment>
<proteinExistence type="inferred from homology"/>
<keyword evidence="3" id="KW-0762">Sugar transport</keyword>
<dbReference type="EMBL" id="JAPJZI010000001">
    <property type="protein sequence ID" value="MDA5397451.1"/>
    <property type="molecule type" value="Genomic_DNA"/>
</dbReference>
<gene>
    <name evidence="9" type="ORF">OQ273_02595</name>
</gene>
<name>A0A9X3ZGC7_9HYPH</name>
<dbReference type="PROSITE" id="PS50893">
    <property type="entry name" value="ABC_TRANSPORTER_2"/>
    <property type="match status" value="2"/>
</dbReference>
<evidence type="ECO:0000259" key="8">
    <source>
        <dbReference type="PROSITE" id="PS50893"/>
    </source>
</evidence>
<evidence type="ECO:0000256" key="3">
    <source>
        <dbReference type="ARBA" id="ARBA00022597"/>
    </source>
</evidence>
<dbReference type="Pfam" id="PF00005">
    <property type="entry name" value="ABC_tran"/>
    <property type="match status" value="2"/>
</dbReference>
<keyword evidence="2" id="KW-0813">Transport</keyword>
<evidence type="ECO:0000256" key="6">
    <source>
        <dbReference type="ARBA" id="ARBA00022840"/>
    </source>
</evidence>
<protein>
    <submittedName>
        <fullName evidence="9">Sugar ABC transporter ATP-binding protein</fullName>
    </submittedName>
</protein>
<dbReference type="InterPro" id="IPR003593">
    <property type="entry name" value="AAA+_ATPase"/>
</dbReference>
<dbReference type="PROSITE" id="PS00211">
    <property type="entry name" value="ABC_TRANSPORTER_1"/>
    <property type="match status" value="1"/>
</dbReference>
<sequence length="513" mass="55792">MPLVTLKNISKNFGETHALRGANLETRLGEIHAIVGENGSGKSTMAKIISGVIVPDAGSVEVLGVHPKNPNDAIAAGVSTIFQEIMLAEDLTVYENTFAGSDSLWTKKYSVAEKRKITGEILGRLVGEPVNPDAIVRTLPLNIKQWIVIARAILNRPKVLIFDESSAALDLEATNRLHDEMRKLRDDGSCVILVTHRIAELVKITDSATVLRDGETVGRLSKEEITEENILKMMSASSSAEASTQARKVISTEQKPVLFVEGCKVTPDAKPFDFKVHAGEIVGIAGLDGAGQTEFLRQLSCIEAPAAGQVMVCDSSVETHELASLAEAEDAGITYVSGDRKLEGIFPNLSVFENFGVALMDRLTRRSGVIARDLIGAKLDVEMERLAIKLGHKSDKISTLSGGNQQKVLIARAFARSPRVIVLNDPARGVDVGTKQDLYKHLREFASNGGAVVYLSSEIEEFYNFAHRADVFVNKTIFASFKEQDINEDHVLSAMFGRTGHIEFDAQVEATVR</sequence>
<dbReference type="PANTHER" id="PTHR43790:SF9">
    <property type="entry name" value="GALACTOFURANOSE TRANSPORTER ATP-BINDING PROTEIN YTFR"/>
    <property type="match status" value="1"/>
</dbReference>
<dbReference type="Proteomes" id="UP001151234">
    <property type="component" value="Unassembled WGS sequence"/>
</dbReference>
<accession>A0A9X3ZGC7</accession>
<reference evidence="9" key="1">
    <citation type="submission" date="2022-11" db="EMBL/GenBank/DDBJ databases">
        <title>Draft genome sequence of Hoeflea poritis E7-10 and Hoeflea prorocentri PM5-8, separated from scleractinian coral Porites lutea and marine dinoflagellate.</title>
        <authorList>
            <person name="Zhang G."/>
            <person name="Wei Q."/>
            <person name="Cai L."/>
        </authorList>
    </citation>
    <scope>NUCLEOTIDE SEQUENCE</scope>
    <source>
        <strain evidence="9">PM5-8</strain>
    </source>
</reference>
<keyword evidence="10" id="KW-1185">Reference proteome</keyword>
<dbReference type="InterPro" id="IPR050107">
    <property type="entry name" value="ABC_carbohydrate_import_ATPase"/>
</dbReference>
<dbReference type="RefSeq" id="WP_267988913.1">
    <property type="nucleotide sequence ID" value="NZ_JAPJZI010000001.1"/>
</dbReference>
<dbReference type="CDD" id="cd03216">
    <property type="entry name" value="ABC_Carb_Monos_I"/>
    <property type="match status" value="1"/>
</dbReference>
<comment type="caution">
    <text evidence="9">The sequence shown here is derived from an EMBL/GenBank/DDBJ whole genome shotgun (WGS) entry which is preliminary data.</text>
</comment>
<dbReference type="Gene3D" id="3.40.50.300">
    <property type="entry name" value="P-loop containing nucleotide triphosphate hydrolases"/>
    <property type="match status" value="2"/>
</dbReference>
<keyword evidence="4" id="KW-0677">Repeat</keyword>
<dbReference type="GO" id="GO:0016887">
    <property type="term" value="F:ATP hydrolysis activity"/>
    <property type="evidence" value="ECO:0007669"/>
    <property type="project" value="InterPro"/>
</dbReference>
<keyword evidence="5" id="KW-0547">Nucleotide-binding</keyword>
<dbReference type="AlphaFoldDB" id="A0A9X3ZGC7"/>
<dbReference type="InterPro" id="IPR017871">
    <property type="entry name" value="ABC_transporter-like_CS"/>
</dbReference>
<evidence type="ECO:0000256" key="1">
    <source>
        <dbReference type="ARBA" id="ARBA00005417"/>
    </source>
</evidence>
<evidence type="ECO:0000313" key="10">
    <source>
        <dbReference type="Proteomes" id="UP001151234"/>
    </source>
</evidence>
<dbReference type="PANTHER" id="PTHR43790">
    <property type="entry name" value="CARBOHYDRATE TRANSPORT ATP-BINDING PROTEIN MG119-RELATED"/>
    <property type="match status" value="1"/>
</dbReference>
<evidence type="ECO:0000256" key="7">
    <source>
        <dbReference type="ARBA" id="ARBA00023136"/>
    </source>
</evidence>